<reference evidence="2" key="1">
    <citation type="submission" date="2020-05" db="EMBL/GenBank/DDBJ databases">
        <authorList>
            <person name="Chiriac C."/>
            <person name="Salcher M."/>
            <person name="Ghai R."/>
            <person name="Kavagutti S V."/>
        </authorList>
    </citation>
    <scope>NUCLEOTIDE SEQUENCE</scope>
</reference>
<accession>A0A6J7EY57</accession>
<proteinExistence type="predicted"/>
<feature type="domain" description="STAS" evidence="1">
    <location>
        <begin position="31"/>
        <end position="120"/>
    </location>
</feature>
<dbReference type="InterPro" id="IPR058548">
    <property type="entry name" value="MlaB-like_STAS"/>
</dbReference>
<dbReference type="PROSITE" id="PS50801">
    <property type="entry name" value="STAS"/>
    <property type="match status" value="1"/>
</dbReference>
<dbReference type="InterPro" id="IPR002645">
    <property type="entry name" value="STAS_dom"/>
</dbReference>
<dbReference type="Pfam" id="PF13466">
    <property type="entry name" value="STAS_2"/>
    <property type="match status" value="1"/>
</dbReference>
<protein>
    <submittedName>
        <fullName evidence="2">Unannotated protein</fullName>
    </submittedName>
</protein>
<name>A0A6J7EY57_9ZZZZ</name>
<dbReference type="EMBL" id="CAFBLX010000087">
    <property type="protein sequence ID" value="CAB4887341.1"/>
    <property type="molecule type" value="Genomic_DNA"/>
</dbReference>
<gene>
    <name evidence="2" type="ORF">UFOPK3472_01544</name>
</gene>
<dbReference type="Gene3D" id="3.30.750.24">
    <property type="entry name" value="STAS domain"/>
    <property type="match status" value="1"/>
</dbReference>
<dbReference type="AlphaFoldDB" id="A0A6J7EY57"/>
<evidence type="ECO:0000259" key="1">
    <source>
        <dbReference type="PROSITE" id="PS50801"/>
    </source>
</evidence>
<organism evidence="2">
    <name type="scientific">freshwater metagenome</name>
    <dbReference type="NCBI Taxonomy" id="449393"/>
    <lineage>
        <taxon>unclassified sequences</taxon>
        <taxon>metagenomes</taxon>
        <taxon>ecological metagenomes</taxon>
    </lineage>
</organism>
<dbReference type="SUPFAM" id="SSF52091">
    <property type="entry name" value="SpoIIaa-like"/>
    <property type="match status" value="1"/>
</dbReference>
<evidence type="ECO:0000313" key="2">
    <source>
        <dbReference type="EMBL" id="CAB4887341.1"/>
    </source>
</evidence>
<sequence length="120" mass="12728">MTTTPMFLDAVLDGLHDTTPRHAIDTEQYSPGYMVLRLYGDFDMTARVDLVDTLNSLDPATTVDIDLSGVTFLYSGAAAALIAAADTAGGRIRLCAPHRPVAMIITALGAGHLLDHRTAA</sequence>
<dbReference type="InterPro" id="IPR036513">
    <property type="entry name" value="STAS_dom_sf"/>
</dbReference>